<accession>A0A7W7Z2W5</accession>
<keyword evidence="2" id="KW-1185">Reference proteome</keyword>
<dbReference type="RefSeq" id="WP_184256369.1">
    <property type="nucleotide sequence ID" value="NZ_JACHIH010000007.1"/>
</dbReference>
<reference evidence="1 2" key="1">
    <citation type="submission" date="2020-08" db="EMBL/GenBank/DDBJ databases">
        <title>Genomic Encyclopedia of Type Strains, Phase IV (KMG-IV): sequencing the most valuable type-strain genomes for metagenomic binning, comparative biology and taxonomic classification.</title>
        <authorList>
            <person name="Goeker M."/>
        </authorList>
    </citation>
    <scope>NUCLEOTIDE SEQUENCE [LARGE SCALE GENOMIC DNA]</scope>
    <source>
        <strain evidence="1 2">DSM 12706</strain>
    </source>
</reference>
<name>A0A7W7Z2W5_9BRAD</name>
<dbReference type="EMBL" id="JACHIH010000007">
    <property type="protein sequence ID" value="MBB5046974.1"/>
    <property type="molecule type" value="Genomic_DNA"/>
</dbReference>
<dbReference type="AlphaFoldDB" id="A0A7W7Z2W5"/>
<dbReference type="Proteomes" id="UP000542353">
    <property type="component" value="Unassembled WGS sequence"/>
</dbReference>
<protein>
    <submittedName>
        <fullName evidence="1">Uncharacterized protein</fullName>
    </submittedName>
</protein>
<gene>
    <name evidence="1" type="ORF">HNR60_001723</name>
</gene>
<evidence type="ECO:0000313" key="1">
    <source>
        <dbReference type="EMBL" id="MBB5046974.1"/>
    </source>
</evidence>
<proteinExistence type="predicted"/>
<comment type="caution">
    <text evidence="1">The sequence shown here is derived from an EMBL/GenBank/DDBJ whole genome shotgun (WGS) entry which is preliminary data.</text>
</comment>
<organism evidence="1 2">
    <name type="scientific">Rhodopseudomonas rhenobacensis</name>
    <dbReference type="NCBI Taxonomy" id="87461"/>
    <lineage>
        <taxon>Bacteria</taxon>
        <taxon>Pseudomonadati</taxon>
        <taxon>Pseudomonadota</taxon>
        <taxon>Alphaproteobacteria</taxon>
        <taxon>Hyphomicrobiales</taxon>
        <taxon>Nitrobacteraceae</taxon>
        <taxon>Rhodopseudomonas</taxon>
    </lineage>
</organism>
<sequence>MTVTELIGYLQTLPGDYNVSVIDDGCEYDARIIADEAERSVSIVAVADFHPSELFQVIPAPQKVSVAEVVNPLKNWEPYRAALTGKPERDL</sequence>
<evidence type="ECO:0000313" key="2">
    <source>
        <dbReference type="Proteomes" id="UP000542353"/>
    </source>
</evidence>